<evidence type="ECO:0000256" key="3">
    <source>
        <dbReference type="SAM" id="Coils"/>
    </source>
</evidence>
<organism evidence="6 7">
    <name type="scientific">Romboutsia ilealis</name>
    <dbReference type="NCBI Taxonomy" id="1115758"/>
    <lineage>
        <taxon>Bacteria</taxon>
        <taxon>Bacillati</taxon>
        <taxon>Bacillota</taxon>
        <taxon>Clostridia</taxon>
        <taxon>Peptostreptococcales</taxon>
        <taxon>Peptostreptococcaceae</taxon>
        <taxon>Romboutsia</taxon>
    </lineage>
</organism>
<dbReference type="PANTHER" id="PTHR43681:SF1">
    <property type="entry name" value="SARCALUMENIN"/>
    <property type="match status" value="1"/>
</dbReference>
<name>A0A1V1I1J2_9FIRM</name>
<dbReference type="InterPro" id="IPR051943">
    <property type="entry name" value="TRAFAC_Dynamin-like_GTPase"/>
</dbReference>
<reference evidence="6 7" key="1">
    <citation type="submission" date="2014-04" db="EMBL/GenBank/DDBJ databases">
        <authorList>
            <person name="Hornung B.V."/>
        </authorList>
    </citation>
    <scope>NUCLEOTIDE SEQUENCE [LARGE SCALE GENOMIC DNA]</scope>
    <source>
        <strain evidence="6 7">CRIB</strain>
    </source>
</reference>
<gene>
    <name evidence="6" type="ORF">CRIB_1505</name>
</gene>
<feature type="transmembrane region" description="Helical" evidence="4">
    <location>
        <begin position="460"/>
        <end position="479"/>
    </location>
</feature>
<feature type="transmembrane region" description="Helical" evidence="4">
    <location>
        <begin position="418"/>
        <end position="440"/>
    </location>
</feature>
<evidence type="ECO:0000256" key="2">
    <source>
        <dbReference type="ARBA" id="ARBA00023134"/>
    </source>
</evidence>
<dbReference type="GO" id="GO:0005525">
    <property type="term" value="F:GTP binding"/>
    <property type="evidence" value="ECO:0007669"/>
    <property type="project" value="UniProtKB-KW"/>
</dbReference>
<evidence type="ECO:0000256" key="4">
    <source>
        <dbReference type="SAM" id="Phobius"/>
    </source>
</evidence>
<feature type="coiled-coil region" evidence="3">
    <location>
        <begin position="492"/>
        <end position="527"/>
    </location>
</feature>
<keyword evidence="3" id="KW-0175">Coiled coil</keyword>
<keyword evidence="7" id="KW-1185">Reference proteome</keyword>
<evidence type="ECO:0000256" key="1">
    <source>
        <dbReference type="ARBA" id="ARBA00022741"/>
    </source>
</evidence>
<dbReference type="SUPFAM" id="SSF52540">
    <property type="entry name" value="P-loop containing nucleoside triphosphate hydrolases"/>
    <property type="match status" value="1"/>
</dbReference>
<feature type="domain" description="G" evidence="5">
    <location>
        <begin position="59"/>
        <end position="187"/>
    </location>
</feature>
<dbReference type="AlphaFoldDB" id="A0A1V1I1J2"/>
<dbReference type="KEGG" id="ril:CRIB_1505"/>
<dbReference type="InterPro" id="IPR027417">
    <property type="entry name" value="P-loop_NTPase"/>
</dbReference>
<dbReference type="Proteomes" id="UP000245622">
    <property type="component" value="Chromosome 1"/>
</dbReference>
<keyword evidence="4" id="KW-0812">Transmembrane</keyword>
<protein>
    <submittedName>
        <fullName evidence="6">Predicted GTPase (Dynamin-related) protein</fullName>
    </submittedName>
</protein>
<keyword evidence="4" id="KW-1133">Transmembrane helix</keyword>
<keyword evidence="1" id="KW-0547">Nucleotide-binding</keyword>
<proteinExistence type="predicted"/>
<dbReference type="EMBL" id="LN555523">
    <property type="protein sequence ID" value="CED94112.1"/>
    <property type="molecule type" value="Genomic_DNA"/>
</dbReference>
<sequence length="567" mass="64930">MENINQYIYKIKETLLHSPIRERLSQKEVVPFKDIVFENLNGQIENIKALESSQYKPLNIAIVGEVKSGKSSLLNALLGKEISKVDVLEATSSVIEVVYSENTDVSKFADLIRISLDIDYLKKINIVDTPGLKSITQSNENKTIDYIKYADLVLFVIDATHLGQEDTIEVLDLISEYNKPIVGVVNKCDLLTENRSEILDYITSEYGIYIDRFFMISSSLEYQHKMSQQTIAKSTDLIVSNYTELRENFRKLTDYIECIYENSNETKYKSIKTSIEGIIQKDIIVHSDYNKSIDVLLGELKKYERLLQNKKDYIKAKMEFEINDWIDRIFLSDEIKRIESDIKSANIYINESYLTDLINSKKNELDDLYFKEWSTCLKEVSEEMDDDIKRYVNDITYKNELLDTPTFKLDGEKTDMNAILATIGTGAILGATSGGVISIYSATLGNYAASLTLGAAIMTYIPPLLIAGTVSGAVGKVIYDKVLAERKNKEILDNIENFIKSLKEDIKERLNKDYEKLSQEIVVTTTEILKNIKGIYINKYEIENFMESIEKYITYLTKYVEISYNKA</sequence>
<dbReference type="Gene3D" id="3.40.50.300">
    <property type="entry name" value="P-loop containing nucleotide triphosphate hydrolases"/>
    <property type="match status" value="1"/>
</dbReference>
<dbReference type="Pfam" id="PF01926">
    <property type="entry name" value="MMR_HSR1"/>
    <property type="match status" value="1"/>
</dbReference>
<evidence type="ECO:0000313" key="7">
    <source>
        <dbReference type="Proteomes" id="UP000245622"/>
    </source>
</evidence>
<evidence type="ECO:0000259" key="5">
    <source>
        <dbReference type="Pfam" id="PF01926"/>
    </source>
</evidence>
<dbReference type="GeneID" id="82205538"/>
<dbReference type="RefSeq" id="WP_180701657.1">
    <property type="nucleotide sequence ID" value="NZ_CAONDH010000061.1"/>
</dbReference>
<dbReference type="InterPro" id="IPR005225">
    <property type="entry name" value="Small_GTP-bd"/>
</dbReference>
<keyword evidence="2" id="KW-0342">GTP-binding</keyword>
<dbReference type="PANTHER" id="PTHR43681">
    <property type="entry name" value="TRANSMEMBRANE GTPASE FZO"/>
    <property type="match status" value="1"/>
</dbReference>
<dbReference type="NCBIfam" id="TIGR00231">
    <property type="entry name" value="small_GTP"/>
    <property type="match status" value="1"/>
</dbReference>
<keyword evidence="4" id="KW-0472">Membrane</keyword>
<evidence type="ECO:0000313" key="6">
    <source>
        <dbReference type="EMBL" id="CED94112.1"/>
    </source>
</evidence>
<accession>A0A1V1I1J2</accession>
<dbReference type="InterPro" id="IPR006073">
    <property type="entry name" value="GTP-bd"/>
</dbReference>